<dbReference type="RefSeq" id="WP_075667055.1">
    <property type="nucleotide sequence ID" value="NZ_CP019030.1"/>
</dbReference>
<protein>
    <submittedName>
        <fullName evidence="1">Uncharacterized protein</fullName>
    </submittedName>
</protein>
<proteinExistence type="predicted"/>
<name>A0A1L7GSZ8_LIMFE</name>
<reference evidence="1 2" key="1">
    <citation type="submission" date="2016-12" db="EMBL/GenBank/DDBJ databases">
        <title>Complete Genome Sequence of Lactobacillus fermentum Strain SNUV175, a Probiotic for Treatment of Bacterial Vaginosis.</title>
        <authorList>
            <person name="Lee S."/>
            <person name="You H.J."/>
            <person name="Kwon B."/>
            <person name="Ko G."/>
        </authorList>
    </citation>
    <scope>NUCLEOTIDE SEQUENCE [LARGE SCALE GENOMIC DNA]</scope>
    <source>
        <strain evidence="1 2">SNUV175</strain>
    </source>
</reference>
<organism evidence="1 2">
    <name type="scientific">Limosilactobacillus fermentum</name>
    <name type="common">Lactobacillus fermentum</name>
    <dbReference type="NCBI Taxonomy" id="1613"/>
    <lineage>
        <taxon>Bacteria</taxon>
        <taxon>Bacillati</taxon>
        <taxon>Bacillota</taxon>
        <taxon>Bacilli</taxon>
        <taxon>Lactobacillales</taxon>
        <taxon>Lactobacillaceae</taxon>
        <taxon>Limosilactobacillus</taxon>
    </lineage>
</organism>
<dbReference type="AlphaFoldDB" id="A0A1L7GSZ8"/>
<dbReference type="Proteomes" id="UP000185427">
    <property type="component" value="Chromosome"/>
</dbReference>
<dbReference type="OrthoDB" id="9981301at2"/>
<evidence type="ECO:0000313" key="2">
    <source>
        <dbReference type="Proteomes" id="UP000185427"/>
    </source>
</evidence>
<sequence>MNKFEIKKDGLYINGVKVTAYRNLKIESDIDNITKLQITMYGQLCGIDDADSYDFREPDL</sequence>
<accession>A0A1L7GSZ8</accession>
<gene>
    <name evidence="1" type="ORF">BUW47_01050</name>
</gene>
<evidence type="ECO:0000313" key="1">
    <source>
        <dbReference type="EMBL" id="APU45128.1"/>
    </source>
</evidence>
<dbReference type="EMBL" id="CP019030">
    <property type="protein sequence ID" value="APU45128.1"/>
    <property type="molecule type" value="Genomic_DNA"/>
</dbReference>